<keyword evidence="1 3" id="KW-0732">Signal</keyword>
<name>A0A5E4W9J4_9BURK</name>
<evidence type="ECO:0000313" key="5">
    <source>
        <dbReference type="EMBL" id="VVE21667.1"/>
    </source>
</evidence>
<dbReference type="InterPro" id="IPR008397">
    <property type="entry name" value="Alginate_lyase_dom"/>
</dbReference>
<evidence type="ECO:0000256" key="2">
    <source>
        <dbReference type="ARBA" id="ARBA00023239"/>
    </source>
</evidence>
<feature type="chain" id="PRO_5023096157" evidence="3">
    <location>
        <begin position="44"/>
        <end position="368"/>
    </location>
</feature>
<dbReference type="Gene3D" id="1.50.10.100">
    <property type="entry name" value="Chondroitin AC/alginate lyase"/>
    <property type="match status" value="1"/>
</dbReference>
<dbReference type="Proteomes" id="UP000406256">
    <property type="component" value="Unassembled WGS sequence"/>
</dbReference>
<evidence type="ECO:0000259" key="4">
    <source>
        <dbReference type="Pfam" id="PF05426"/>
    </source>
</evidence>
<dbReference type="Pfam" id="PF05426">
    <property type="entry name" value="Alginate_lyase"/>
    <property type="match status" value="1"/>
</dbReference>
<evidence type="ECO:0000313" key="6">
    <source>
        <dbReference type="Proteomes" id="UP000406256"/>
    </source>
</evidence>
<organism evidence="5 6">
    <name type="scientific">Pandoraea anhela</name>
    <dbReference type="NCBI Taxonomy" id="2508295"/>
    <lineage>
        <taxon>Bacteria</taxon>
        <taxon>Pseudomonadati</taxon>
        <taxon>Pseudomonadota</taxon>
        <taxon>Betaproteobacteria</taxon>
        <taxon>Burkholderiales</taxon>
        <taxon>Burkholderiaceae</taxon>
        <taxon>Pandoraea</taxon>
    </lineage>
</organism>
<proteinExistence type="predicted"/>
<dbReference type="SUPFAM" id="SSF48230">
    <property type="entry name" value="Chondroitin AC/alginate lyase"/>
    <property type="match status" value="1"/>
</dbReference>
<feature type="signal peptide" evidence="3">
    <location>
        <begin position="1"/>
        <end position="43"/>
    </location>
</feature>
<accession>A0A5E4W9J4</accession>
<feature type="domain" description="Alginate lyase" evidence="4">
    <location>
        <begin position="57"/>
        <end position="293"/>
    </location>
</feature>
<protein>
    <submittedName>
        <fullName evidence="5">Poly(Beta-D-mannuronate) lyase</fullName>
    </submittedName>
</protein>
<evidence type="ECO:0000256" key="3">
    <source>
        <dbReference type="SAM" id="SignalP"/>
    </source>
</evidence>
<keyword evidence="2 5" id="KW-0456">Lyase</keyword>
<dbReference type="GO" id="GO:0042597">
    <property type="term" value="C:periplasmic space"/>
    <property type="evidence" value="ECO:0007669"/>
    <property type="project" value="InterPro"/>
</dbReference>
<reference evidence="5 6" key="1">
    <citation type="submission" date="2019-08" db="EMBL/GenBank/DDBJ databases">
        <authorList>
            <person name="Peeters C."/>
        </authorList>
    </citation>
    <scope>NUCLEOTIDE SEQUENCE [LARGE SCALE GENOMIC DNA]</scope>
    <source>
        <strain evidence="5 6">LMG 31108</strain>
    </source>
</reference>
<dbReference type="EMBL" id="CABPSB010000011">
    <property type="protein sequence ID" value="VVE21667.1"/>
    <property type="molecule type" value="Genomic_DNA"/>
</dbReference>
<dbReference type="OrthoDB" id="6972889at2"/>
<gene>
    <name evidence="5" type="ORF">PAN31108_03160</name>
</gene>
<dbReference type="AlphaFoldDB" id="A0A5E4W9J4"/>
<sequence length="368" mass="40214">MNNSPLSPKIDKLIQSLASRGKTTMTIACITLAATTASAPAFADDTTCAAIPPANPDVTAVGYYTDPQQSIIDPVLYEENKEDIAPLTTFTDCLARMSDHYLNNPADTADANSILSWLDNWASNGAMLGKMVHINNHQADFMRQWTHGTAAIAYLKTRPLATADQRQRIEGWLKTLSADTLQYWQDPNNERNNHFYWTGVGVMATALATNDANLLAAAQAIYREGIDDIQSNGSLPFELRRGRLALHYTSFAAAPLVLMAEMAHEWGYDWYSYHVGSLESLTQLIASGYRDSSWFDAAAGTPQTDKTPTTFSGWVEFYRQHSTNPAAFDAMHNGGPYIDTWMGGNLTMMAQRGIAPGSSPAGAQAAAR</sequence>
<keyword evidence="6" id="KW-1185">Reference proteome</keyword>
<dbReference type="InterPro" id="IPR008929">
    <property type="entry name" value="Chondroitin_lyas"/>
</dbReference>
<dbReference type="RefSeq" id="WP_150669762.1">
    <property type="nucleotide sequence ID" value="NZ_CABPSB010000011.1"/>
</dbReference>
<evidence type="ECO:0000256" key="1">
    <source>
        <dbReference type="ARBA" id="ARBA00022729"/>
    </source>
</evidence>
<dbReference type="GO" id="GO:0016829">
    <property type="term" value="F:lyase activity"/>
    <property type="evidence" value="ECO:0007669"/>
    <property type="project" value="UniProtKB-KW"/>
</dbReference>